<reference evidence="1 2" key="1">
    <citation type="journal article" date="2015" name="Sci. Rep.">
        <title>Chromosome-level genome map provides insights into diverse defense mechanisms in the medicinal fungus Ganoderma sinense.</title>
        <authorList>
            <person name="Zhu Y."/>
            <person name="Xu J."/>
            <person name="Sun C."/>
            <person name="Zhou S."/>
            <person name="Xu H."/>
            <person name="Nelson D.R."/>
            <person name="Qian J."/>
            <person name="Song J."/>
            <person name="Luo H."/>
            <person name="Xiang L."/>
            <person name="Li Y."/>
            <person name="Xu Z."/>
            <person name="Ji A."/>
            <person name="Wang L."/>
            <person name="Lu S."/>
            <person name="Hayward A."/>
            <person name="Sun W."/>
            <person name="Li X."/>
            <person name="Schwartz D.C."/>
            <person name="Wang Y."/>
            <person name="Chen S."/>
        </authorList>
    </citation>
    <scope>NUCLEOTIDE SEQUENCE [LARGE SCALE GENOMIC DNA]</scope>
    <source>
        <strain evidence="1 2">ZZ0214-1</strain>
    </source>
</reference>
<organism evidence="1 2">
    <name type="scientific">Ganoderma sinense ZZ0214-1</name>
    <dbReference type="NCBI Taxonomy" id="1077348"/>
    <lineage>
        <taxon>Eukaryota</taxon>
        <taxon>Fungi</taxon>
        <taxon>Dikarya</taxon>
        <taxon>Basidiomycota</taxon>
        <taxon>Agaricomycotina</taxon>
        <taxon>Agaricomycetes</taxon>
        <taxon>Polyporales</taxon>
        <taxon>Polyporaceae</taxon>
        <taxon>Ganoderma</taxon>
    </lineage>
</organism>
<comment type="caution">
    <text evidence="1">The sequence shown here is derived from an EMBL/GenBank/DDBJ whole genome shotgun (WGS) entry which is preliminary data.</text>
</comment>
<dbReference type="AlphaFoldDB" id="A0A2G8S1U9"/>
<keyword evidence="2" id="KW-1185">Reference proteome</keyword>
<dbReference type="EMBL" id="AYKW01000034">
    <property type="protein sequence ID" value="PIL27749.1"/>
    <property type="molecule type" value="Genomic_DNA"/>
</dbReference>
<gene>
    <name evidence="1" type="ORF">GSI_10902</name>
</gene>
<accession>A0A2G8S1U9</accession>
<sequence>MKQGIPPVQYHGFSLHLADRKEYGSLADADSPAWPDDIVVAEKLAIVFCFPG</sequence>
<evidence type="ECO:0000313" key="2">
    <source>
        <dbReference type="Proteomes" id="UP000230002"/>
    </source>
</evidence>
<name>A0A2G8S1U9_9APHY</name>
<protein>
    <submittedName>
        <fullName evidence="1">Uncharacterized protein</fullName>
    </submittedName>
</protein>
<proteinExistence type="predicted"/>
<dbReference type="Proteomes" id="UP000230002">
    <property type="component" value="Unassembled WGS sequence"/>
</dbReference>
<evidence type="ECO:0000313" key="1">
    <source>
        <dbReference type="EMBL" id="PIL27749.1"/>
    </source>
</evidence>